<sequence length="1057" mass="118092">MDHRARNRPFSYLRPNLQMPSRSLEDALFPNTPRLPERDRTDIDDSEQGREQVEAAAADQPSLARTINDGRGAAAITVPLSRTPASKTPASKTVEVQRKDTEPAFVRSPPATNAGAKGTNRGASASRGRRLNQTPLVNTPAPRTVEARGTSTRTAEPQTPFTAVTARERPQWNATATSTAARDTGWSLNYPTAEPLGHSPDQDYDRWPPSADNSSSAMTTVASVGAFTPTGGVWDDGEIPYAEEGVEEEQAITGDFPPTTGRSMYSPISQIGKEFDVKHLGKQCAVIVVVSLLMASFMTIMVVELVLKKDNPKYCSGVVAARRQPSERSDRNARIGDEQIREHVVTHPLTRRAVPERTKKPVFTLVDYEDTNAPGEAVTYAFECDTDACRWQSRLVDEKLNPSVDPCVDFYGYVCSAAWDLNGDLPYRAAGRAYVITKVTRYLQEHMHTMPAAAMAGLDHVDQSFLDRSSLVLNSCINNTAAKDACCGKTGLEDWPYSEPPPVQPQQPFRLDSVLKLIDRQLAIFPIVFVSLRKSLETGSYDLQLDAPRDFLFVQYEIQKNNESLPYREILRQILTLWKTLSGSKDLAEDVARFEAQLLEASQPFNKAAWKEDVTYPVKKFPRMPKFHVDAYLSHLRSRDDGEVVVLNPVYASKLYAILRATSPRTILNFLGVRMVALVAPLLPQESIPRDLLRVGYPSFQHGLNPRTQSCFHLVERMFPHGVRWILRDILARTTDLDRQWAATTKSIVSSLAHTFRGGTTWMQSVDAANAIKRLKSLQVGYLAGQEREEEVEHYYATVKATDSGPDNPVLYYSELLTKSLQKYWMSSADGANYDARFSERFTNLDVSWTRSPESALRVYLTSSTVAAASLVTRSSYPSPLFSLLAADVTRALFLASLDDPQWSSWTRDRFQALQYCLLRRYKHGVRQDNVSAANVRDFLADILADNAALKPLMAAFRRFSHGALFVPGRRSAGLTVGRLFFINYAAGFCAPKAEQEQVRERLRYRLGLPPRTRVNLALLDLKEFRDAFNCPHQLGASRCPVWNRDGRDGLSETDAD</sequence>
<dbReference type="Proteomes" id="UP000821865">
    <property type="component" value="Chromosome 10"/>
</dbReference>
<gene>
    <name evidence="1" type="ORF">HPB49_006246</name>
</gene>
<keyword evidence="2" id="KW-1185">Reference proteome</keyword>
<name>A0ACB8DNF2_DERSI</name>
<protein>
    <submittedName>
        <fullName evidence="1">Uncharacterized protein</fullName>
    </submittedName>
</protein>
<proteinExistence type="predicted"/>
<dbReference type="EMBL" id="CM023479">
    <property type="protein sequence ID" value="KAH7973883.1"/>
    <property type="molecule type" value="Genomic_DNA"/>
</dbReference>
<comment type="caution">
    <text evidence="1">The sequence shown here is derived from an EMBL/GenBank/DDBJ whole genome shotgun (WGS) entry which is preliminary data.</text>
</comment>
<organism evidence="1 2">
    <name type="scientific">Dermacentor silvarum</name>
    <name type="common">Tick</name>
    <dbReference type="NCBI Taxonomy" id="543639"/>
    <lineage>
        <taxon>Eukaryota</taxon>
        <taxon>Metazoa</taxon>
        <taxon>Ecdysozoa</taxon>
        <taxon>Arthropoda</taxon>
        <taxon>Chelicerata</taxon>
        <taxon>Arachnida</taxon>
        <taxon>Acari</taxon>
        <taxon>Parasitiformes</taxon>
        <taxon>Ixodida</taxon>
        <taxon>Ixodoidea</taxon>
        <taxon>Ixodidae</taxon>
        <taxon>Rhipicephalinae</taxon>
        <taxon>Dermacentor</taxon>
    </lineage>
</organism>
<evidence type="ECO:0000313" key="1">
    <source>
        <dbReference type="EMBL" id="KAH7973883.1"/>
    </source>
</evidence>
<evidence type="ECO:0000313" key="2">
    <source>
        <dbReference type="Proteomes" id="UP000821865"/>
    </source>
</evidence>
<reference evidence="1" key="1">
    <citation type="submission" date="2020-05" db="EMBL/GenBank/DDBJ databases">
        <title>Large-scale comparative analyses of tick genomes elucidate their genetic diversity and vector capacities.</title>
        <authorList>
            <person name="Jia N."/>
            <person name="Wang J."/>
            <person name="Shi W."/>
            <person name="Du L."/>
            <person name="Sun Y."/>
            <person name="Zhan W."/>
            <person name="Jiang J."/>
            <person name="Wang Q."/>
            <person name="Zhang B."/>
            <person name="Ji P."/>
            <person name="Sakyi L.B."/>
            <person name="Cui X."/>
            <person name="Yuan T."/>
            <person name="Jiang B."/>
            <person name="Yang W."/>
            <person name="Lam T.T.-Y."/>
            <person name="Chang Q."/>
            <person name="Ding S."/>
            <person name="Wang X."/>
            <person name="Zhu J."/>
            <person name="Ruan X."/>
            <person name="Zhao L."/>
            <person name="Wei J."/>
            <person name="Que T."/>
            <person name="Du C."/>
            <person name="Cheng J."/>
            <person name="Dai P."/>
            <person name="Han X."/>
            <person name="Huang E."/>
            <person name="Gao Y."/>
            <person name="Liu J."/>
            <person name="Shao H."/>
            <person name="Ye R."/>
            <person name="Li L."/>
            <person name="Wei W."/>
            <person name="Wang X."/>
            <person name="Wang C."/>
            <person name="Yang T."/>
            <person name="Huo Q."/>
            <person name="Li W."/>
            <person name="Guo W."/>
            <person name="Chen H."/>
            <person name="Zhou L."/>
            <person name="Ni X."/>
            <person name="Tian J."/>
            <person name="Zhou Y."/>
            <person name="Sheng Y."/>
            <person name="Liu T."/>
            <person name="Pan Y."/>
            <person name="Xia L."/>
            <person name="Li J."/>
            <person name="Zhao F."/>
            <person name="Cao W."/>
        </authorList>
    </citation>
    <scope>NUCLEOTIDE SEQUENCE</scope>
    <source>
        <strain evidence="1">Dsil-2018</strain>
    </source>
</reference>
<accession>A0ACB8DNF2</accession>